<dbReference type="GO" id="GO:0020037">
    <property type="term" value="F:heme binding"/>
    <property type="evidence" value="ECO:0007669"/>
    <property type="project" value="InterPro"/>
</dbReference>
<proteinExistence type="inferred from homology"/>
<reference evidence="12" key="1">
    <citation type="submission" date="2020-05" db="EMBL/GenBank/DDBJ databases">
        <title>Mycena genomes resolve the evolution of fungal bioluminescence.</title>
        <authorList>
            <person name="Tsai I.J."/>
        </authorList>
    </citation>
    <scope>NUCLEOTIDE SEQUENCE</scope>
    <source>
        <strain evidence="12">160909Yilan</strain>
    </source>
</reference>
<dbReference type="OrthoDB" id="2789670at2759"/>
<keyword evidence="5" id="KW-0812">Transmembrane</keyword>
<dbReference type="GO" id="GO:0016705">
    <property type="term" value="F:oxidoreductase activity, acting on paired donors, with incorporation or reduction of molecular oxygen"/>
    <property type="evidence" value="ECO:0007669"/>
    <property type="project" value="InterPro"/>
</dbReference>
<evidence type="ECO:0000256" key="1">
    <source>
        <dbReference type="ARBA" id="ARBA00001971"/>
    </source>
</evidence>
<dbReference type="GO" id="GO:0016020">
    <property type="term" value="C:membrane"/>
    <property type="evidence" value="ECO:0007669"/>
    <property type="project" value="UniProtKB-SubCell"/>
</dbReference>
<dbReference type="EMBL" id="JACAZH010000004">
    <property type="protein sequence ID" value="KAF7369957.1"/>
    <property type="molecule type" value="Genomic_DNA"/>
</dbReference>
<keyword evidence="13" id="KW-1185">Reference proteome</keyword>
<name>A0A8H7DEE6_9AGAR</name>
<evidence type="ECO:0000256" key="8">
    <source>
        <dbReference type="ARBA" id="ARBA00023002"/>
    </source>
</evidence>
<gene>
    <name evidence="12" type="ORF">MSAN_00625500</name>
</gene>
<comment type="cofactor">
    <cofactor evidence="1">
        <name>heme</name>
        <dbReference type="ChEBI" id="CHEBI:30413"/>
    </cofactor>
</comment>
<evidence type="ECO:0000256" key="9">
    <source>
        <dbReference type="ARBA" id="ARBA00023004"/>
    </source>
</evidence>
<dbReference type="Gene3D" id="1.10.630.10">
    <property type="entry name" value="Cytochrome P450"/>
    <property type="match status" value="1"/>
</dbReference>
<comment type="subcellular location">
    <subcellularLocation>
        <location evidence="2">Membrane</location>
        <topology evidence="2">Single-pass membrane protein</topology>
    </subcellularLocation>
</comment>
<evidence type="ECO:0000256" key="10">
    <source>
        <dbReference type="ARBA" id="ARBA00023033"/>
    </source>
</evidence>
<keyword evidence="4" id="KW-0349">Heme</keyword>
<accession>A0A8H7DEE6</accession>
<evidence type="ECO:0000256" key="3">
    <source>
        <dbReference type="ARBA" id="ARBA00010617"/>
    </source>
</evidence>
<keyword evidence="8" id="KW-0560">Oxidoreductase</keyword>
<evidence type="ECO:0000256" key="11">
    <source>
        <dbReference type="ARBA" id="ARBA00023136"/>
    </source>
</evidence>
<keyword evidence="7" id="KW-1133">Transmembrane helix</keyword>
<evidence type="ECO:0000256" key="5">
    <source>
        <dbReference type="ARBA" id="ARBA00022692"/>
    </source>
</evidence>
<evidence type="ECO:0000313" key="12">
    <source>
        <dbReference type="EMBL" id="KAF7369957.1"/>
    </source>
</evidence>
<evidence type="ECO:0000256" key="7">
    <source>
        <dbReference type="ARBA" id="ARBA00022989"/>
    </source>
</evidence>
<keyword evidence="11" id="KW-0472">Membrane</keyword>
<keyword evidence="6" id="KW-0479">Metal-binding</keyword>
<keyword evidence="10" id="KW-0503">Monooxygenase</keyword>
<evidence type="ECO:0000256" key="4">
    <source>
        <dbReference type="ARBA" id="ARBA00022617"/>
    </source>
</evidence>
<dbReference type="Proteomes" id="UP000623467">
    <property type="component" value="Unassembled WGS sequence"/>
</dbReference>
<dbReference type="AlphaFoldDB" id="A0A8H7DEE6"/>
<dbReference type="PANTHER" id="PTHR46300">
    <property type="entry name" value="P450, PUTATIVE (EUROFUNG)-RELATED-RELATED"/>
    <property type="match status" value="1"/>
</dbReference>
<evidence type="ECO:0000256" key="6">
    <source>
        <dbReference type="ARBA" id="ARBA00022723"/>
    </source>
</evidence>
<protein>
    <submittedName>
        <fullName evidence="12">Cytochrome p450</fullName>
    </submittedName>
</protein>
<dbReference type="InterPro" id="IPR001128">
    <property type="entry name" value="Cyt_P450"/>
</dbReference>
<dbReference type="GO" id="GO:0005506">
    <property type="term" value="F:iron ion binding"/>
    <property type="evidence" value="ECO:0007669"/>
    <property type="project" value="InterPro"/>
</dbReference>
<organism evidence="12 13">
    <name type="scientific">Mycena sanguinolenta</name>
    <dbReference type="NCBI Taxonomy" id="230812"/>
    <lineage>
        <taxon>Eukaryota</taxon>
        <taxon>Fungi</taxon>
        <taxon>Dikarya</taxon>
        <taxon>Basidiomycota</taxon>
        <taxon>Agaricomycotina</taxon>
        <taxon>Agaricomycetes</taxon>
        <taxon>Agaricomycetidae</taxon>
        <taxon>Agaricales</taxon>
        <taxon>Marasmiineae</taxon>
        <taxon>Mycenaceae</taxon>
        <taxon>Mycena</taxon>
    </lineage>
</organism>
<dbReference type="GO" id="GO:0004497">
    <property type="term" value="F:monooxygenase activity"/>
    <property type="evidence" value="ECO:0007669"/>
    <property type="project" value="UniProtKB-KW"/>
</dbReference>
<dbReference type="InterPro" id="IPR050364">
    <property type="entry name" value="Cytochrome_P450_fung"/>
</dbReference>
<sequence length="397" mass="44003">MLAMTIHPEVQKKGQAAVDEAVGRGRLPDFNDDITYVDAIVREVLRWHPVLPLSVVHAVTENDIYKGYHIPAGAVVIGNAWAILHDETTYGPRTDQFIPERWLTKEGKINRQMRDPSAAFGFGRRIFPGKDMTEWSIWIAAASILAVYNINKRLDEKEIPIEPSEEYTSGMAWPHTRVGVKSENAAQGISEVSAHTVKSSFATLKLEHSRALLARIDPTPILPWSRARAVRRGLIQFDPASPLSTLAQTPICFVHVCRTLHVVPDIVVSRECAADGDLFTSPRRAVRTETTASRTRCRTHYTARRGAGAPDGMKSGVDARRRSLCLAPARRVSANDGGSWCTARYGVRAERYVPGLKNHIKSPLWLLLTRPVPIRPISESRLGSEIECAVRGAGQET</sequence>
<dbReference type="InterPro" id="IPR036396">
    <property type="entry name" value="Cyt_P450_sf"/>
</dbReference>
<dbReference type="SUPFAM" id="SSF48264">
    <property type="entry name" value="Cytochrome P450"/>
    <property type="match status" value="1"/>
</dbReference>
<comment type="similarity">
    <text evidence="3">Belongs to the cytochrome P450 family.</text>
</comment>
<comment type="caution">
    <text evidence="12">The sequence shown here is derived from an EMBL/GenBank/DDBJ whole genome shotgun (WGS) entry which is preliminary data.</text>
</comment>
<dbReference type="PANTHER" id="PTHR46300:SF2">
    <property type="entry name" value="CYTOCHROME P450 MONOOXYGENASE ALNH-RELATED"/>
    <property type="match status" value="1"/>
</dbReference>
<evidence type="ECO:0000256" key="2">
    <source>
        <dbReference type="ARBA" id="ARBA00004167"/>
    </source>
</evidence>
<evidence type="ECO:0000313" key="13">
    <source>
        <dbReference type="Proteomes" id="UP000623467"/>
    </source>
</evidence>
<dbReference type="Pfam" id="PF00067">
    <property type="entry name" value="p450"/>
    <property type="match status" value="1"/>
</dbReference>
<keyword evidence="9" id="KW-0408">Iron</keyword>